<accession>A0A385YRW1</accession>
<evidence type="ECO:0000313" key="3">
    <source>
        <dbReference type="Proteomes" id="UP000265725"/>
    </source>
</evidence>
<dbReference type="Proteomes" id="UP000265725">
    <property type="component" value="Chromosome"/>
</dbReference>
<dbReference type="AlphaFoldDB" id="A0A385YRW1"/>
<organism evidence="2 3">
    <name type="scientific">Paenisporosarcina cavernae</name>
    <dbReference type="NCBI Taxonomy" id="2320858"/>
    <lineage>
        <taxon>Bacteria</taxon>
        <taxon>Bacillati</taxon>
        <taxon>Bacillota</taxon>
        <taxon>Bacilli</taxon>
        <taxon>Bacillales</taxon>
        <taxon>Caryophanaceae</taxon>
        <taxon>Paenisporosarcina</taxon>
    </lineage>
</organism>
<reference evidence="3" key="1">
    <citation type="submission" date="2018-09" db="EMBL/GenBank/DDBJ databases">
        <authorList>
            <person name="Zhu H."/>
        </authorList>
    </citation>
    <scope>NUCLEOTIDE SEQUENCE [LARGE SCALE GENOMIC DNA]</scope>
    <source>
        <strain evidence="3">K2R23-3</strain>
    </source>
</reference>
<dbReference type="KEGG" id="paek:D3873_02190"/>
<proteinExistence type="predicted"/>
<feature type="transmembrane region" description="Helical" evidence="1">
    <location>
        <begin position="6"/>
        <end position="24"/>
    </location>
</feature>
<dbReference type="RefSeq" id="WP_119882482.1">
    <property type="nucleotide sequence ID" value="NZ_CP032418.1"/>
</dbReference>
<feature type="transmembrane region" description="Helical" evidence="1">
    <location>
        <begin position="45"/>
        <end position="61"/>
    </location>
</feature>
<protein>
    <submittedName>
        <fullName evidence="2">Uncharacterized protein</fullName>
    </submittedName>
</protein>
<name>A0A385YRW1_9BACL</name>
<gene>
    <name evidence="2" type="ORF">D3873_02190</name>
</gene>
<sequence>MDNFLLLLSSVSFVLVLVYMYRYFRLIKTDKQLAKQKLQRAGISLYVFIVSFIGLGMAFVTEEKSEVYSVEKESYINDVKPQMDKVVKEFDRLWEEEFKSTLNGIGTTTNISTAYGRMILLEVSYEDLENQIHEISAGKLTGYNKKQFDKFKTNFSTATKIRGAAVNHIQTVLNKGDFSPAEMDELESILSTSETHMLSAAENIEQLNKSFVVVQE</sequence>
<keyword evidence="1" id="KW-0472">Membrane</keyword>
<keyword evidence="1" id="KW-1133">Transmembrane helix</keyword>
<evidence type="ECO:0000313" key="2">
    <source>
        <dbReference type="EMBL" id="AYC28737.1"/>
    </source>
</evidence>
<keyword evidence="1" id="KW-0812">Transmembrane</keyword>
<dbReference type="EMBL" id="CP032418">
    <property type="protein sequence ID" value="AYC28737.1"/>
    <property type="molecule type" value="Genomic_DNA"/>
</dbReference>
<keyword evidence="3" id="KW-1185">Reference proteome</keyword>
<evidence type="ECO:0000256" key="1">
    <source>
        <dbReference type="SAM" id="Phobius"/>
    </source>
</evidence>